<dbReference type="GO" id="GO:0005886">
    <property type="term" value="C:plasma membrane"/>
    <property type="evidence" value="ECO:0007669"/>
    <property type="project" value="UniProtKB-SubCell"/>
</dbReference>
<evidence type="ECO:0000256" key="3">
    <source>
        <dbReference type="ARBA" id="ARBA00022692"/>
    </source>
</evidence>
<evidence type="ECO:0000313" key="9">
    <source>
        <dbReference type="Proteomes" id="UP000502196"/>
    </source>
</evidence>
<dbReference type="RefSeq" id="WP_170085330.1">
    <property type="nucleotide sequence ID" value="NZ_CP047972.1"/>
</dbReference>
<feature type="region of interest" description="Disordered" evidence="6">
    <location>
        <begin position="1"/>
        <end position="30"/>
    </location>
</feature>
<organism evidence="8 9">
    <name type="scientific">Kyrpidia spormannii</name>
    <dbReference type="NCBI Taxonomy" id="2055160"/>
    <lineage>
        <taxon>Bacteria</taxon>
        <taxon>Bacillati</taxon>
        <taxon>Bacillota</taxon>
        <taxon>Bacilli</taxon>
        <taxon>Bacillales</taxon>
        <taxon>Alicyclobacillaceae</taxon>
        <taxon>Kyrpidia</taxon>
    </lineage>
</organism>
<feature type="compositionally biased region" description="Polar residues" evidence="6">
    <location>
        <begin position="1"/>
        <end position="22"/>
    </location>
</feature>
<feature type="transmembrane region" description="Helical" evidence="7">
    <location>
        <begin position="181"/>
        <end position="200"/>
    </location>
</feature>
<accession>A0A6F9E7N1</accession>
<protein>
    <submittedName>
        <fullName evidence="8">Inner-membrane translocator</fullName>
    </submittedName>
</protein>
<evidence type="ECO:0000256" key="4">
    <source>
        <dbReference type="ARBA" id="ARBA00022989"/>
    </source>
</evidence>
<feature type="transmembrane region" description="Helical" evidence="7">
    <location>
        <begin position="228"/>
        <end position="248"/>
    </location>
</feature>
<keyword evidence="2" id="KW-1003">Cell membrane</keyword>
<dbReference type="EMBL" id="LR792683">
    <property type="protein sequence ID" value="CAB3392293.1"/>
    <property type="molecule type" value="Genomic_DNA"/>
</dbReference>
<comment type="subcellular location">
    <subcellularLocation>
        <location evidence="1">Cell membrane</location>
        <topology evidence="1">Multi-pass membrane protein</topology>
    </subcellularLocation>
</comment>
<dbReference type="InterPro" id="IPR001851">
    <property type="entry name" value="ABC_transp_permease"/>
</dbReference>
<dbReference type="PANTHER" id="PTHR47089">
    <property type="entry name" value="ABC TRANSPORTER, PERMEASE PROTEIN"/>
    <property type="match status" value="1"/>
</dbReference>
<evidence type="ECO:0000256" key="5">
    <source>
        <dbReference type="ARBA" id="ARBA00023136"/>
    </source>
</evidence>
<feature type="transmembrane region" description="Helical" evidence="7">
    <location>
        <begin position="302"/>
        <end position="321"/>
    </location>
</feature>
<dbReference type="Proteomes" id="UP000502196">
    <property type="component" value="Chromosome"/>
</dbReference>
<keyword evidence="3 7" id="KW-0812">Transmembrane</keyword>
<feature type="transmembrane region" description="Helical" evidence="7">
    <location>
        <begin position="352"/>
        <end position="369"/>
    </location>
</feature>
<dbReference type="GO" id="GO:0022857">
    <property type="term" value="F:transmembrane transporter activity"/>
    <property type="evidence" value="ECO:0007669"/>
    <property type="project" value="InterPro"/>
</dbReference>
<feature type="transmembrane region" description="Helical" evidence="7">
    <location>
        <begin position="328"/>
        <end position="346"/>
    </location>
</feature>
<evidence type="ECO:0000256" key="1">
    <source>
        <dbReference type="ARBA" id="ARBA00004651"/>
    </source>
</evidence>
<keyword evidence="5 7" id="KW-0472">Membrane</keyword>
<feature type="transmembrane region" description="Helical" evidence="7">
    <location>
        <begin position="48"/>
        <end position="67"/>
    </location>
</feature>
<evidence type="ECO:0000256" key="7">
    <source>
        <dbReference type="SAM" id="Phobius"/>
    </source>
</evidence>
<sequence>MKGGTPQSAAPIPQTSAATDPTGQGRRRHAKGRRFRVVIDPAKTSSPWWIPVASAVTALVFCGLLIAASGLKPLAVYAAMFQGAFGTAYGLGETWVKAIPLLLCGIGVALAYRIAFWNIGAEGQFLAGAIGATAVTIYLPHAPGPAYIPLMFAAGALAGALWGVVPGVLRVYLRVNELISSLMLNYIAALLLDDFVFGPWKDPMGFNFPGTPMFTPDEQLMTFGGSRVHLGLVFALAATLIYGLVLGYTRWGYELRVLGASLEVARYGGISIGRTILVVALFSGALSGIAGMAEVSGVAHRLMYGISPGYGYTAIIVAWIARLHPVGLVVASLFFGGIIVGGYAVQTMGLPASMSLMIQGAILLFLIGGEMISRLRIVMEEPEGHRISSGDGVAALDKGGDGAWG</sequence>
<reference evidence="8 9" key="1">
    <citation type="submission" date="2020-04" db="EMBL/GenBank/DDBJ databases">
        <authorList>
            <person name="Hogendoorn C."/>
        </authorList>
    </citation>
    <scope>NUCLEOTIDE SEQUENCE [LARGE SCALE GENOMIC DNA]</scope>
    <source>
        <strain evidence="8">COOX1</strain>
    </source>
</reference>
<dbReference type="PANTHER" id="PTHR47089:SF1">
    <property type="entry name" value="GUANOSINE ABC TRANSPORTER PERMEASE PROTEIN NUPP"/>
    <property type="match status" value="1"/>
</dbReference>
<keyword evidence="4 7" id="KW-1133">Transmembrane helix</keyword>
<name>A0A6F9E7N1_9BACL</name>
<feature type="transmembrane region" description="Helical" evidence="7">
    <location>
        <begin position="123"/>
        <end position="140"/>
    </location>
</feature>
<dbReference type="CDD" id="cd06580">
    <property type="entry name" value="TM_PBP1_transp_TpRbsC_like"/>
    <property type="match status" value="1"/>
</dbReference>
<feature type="transmembrane region" description="Helical" evidence="7">
    <location>
        <begin position="146"/>
        <end position="169"/>
    </location>
</feature>
<dbReference type="AlphaFoldDB" id="A0A6F9E7N1"/>
<proteinExistence type="predicted"/>
<feature type="transmembrane region" description="Helical" evidence="7">
    <location>
        <begin position="269"/>
        <end position="290"/>
    </location>
</feature>
<evidence type="ECO:0000256" key="2">
    <source>
        <dbReference type="ARBA" id="ARBA00022475"/>
    </source>
</evidence>
<gene>
    <name evidence="8" type="ORF">COOX1_1338</name>
</gene>
<evidence type="ECO:0000313" key="8">
    <source>
        <dbReference type="EMBL" id="CAB3392293.1"/>
    </source>
</evidence>
<dbReference type="Pfam" id="PF02653">
    <property type="entry name" value="BPD_transp_2"/>
    <property type="match status" value="1"/>
</dbReference>
<evidence type="ECO:0000256" key="6">
    <source>
        <dbReference type="SAM" id="MobiDB-lite"/>
    </source>
</evidence>